<keyword evidence="1" id="KW-1133">Transmembrane helix</keyword>
<accession>A0ABS9BK04</accession>
<feature type="transmembrane region" description="Helical" evidence="1">
    <location>
        <begin position="85"/>
        <end position="110"/>
    </location>
</feature>
<sequence>MKFIISTILTALLCFVLGLYLPWWSIAIGAFIVALAVHQAGWKAFLSGFIALFLLWSGHAWLISEANEGLLAKKISVLILNIENPFLLILVTGLIGALVAGLAAVTGSLARKIV</sequence>
<keyword evidence="1" id="KW-0472">Membrane</keyword>
<comment type="caution">
    <text evidence="2">The sequence shown here is derived from an EMBL/GenBank/DDBJ whole genome shotgun (WGS) entry which is preliminary data.</text>
</comment>
<feature type="transmembrane region" description="Helical" evidence="1">
    <location>
        <begin position="12"/>
        <end position="38"/>
    </location>
</feature>
<feature type="transmembrane region" description="Helical" evidence="1">
    <location>
        <begin position="44"/>
        <end position="64"/>
    </location>
</feature>
<organism evidence="2 3">
    <name type="scientific">Flavihumibacter fluminis</name>
    <dbReference type="NCBI Taxonomy" id="2909236"/>
    <lineage>
        <taxon>Bacteria</taxon>
        <taxon>Pseudomonadati</taxon>
        <taxon>Bacteroidota</taxon>
        <taxon>Chitinophagia</taxon>
        <taxon>Chitinophagales</taxon>
        <taxon>Chitinophagaceae</taxon>
        <taxon>Flavihumibacter</taxon>
    </lineage>
</organism>
<dbReference type="EMBL" id="JAKEVY010000002">
    <property type="protein sequence ID" value="MCF1714941.1"/>
    <property type="molecule type" value="Genomic_DNA"/>
</dbReference>
<evidence type="ECO:0000313" key="2">
    <source>
        <dbReference type="EMBL" id="MCF1714941.1"/>
    </source>
</evidence>
<proteinExistence type="predicted"/>
<keyword evidence="1" id="KW-0812">Transmembrane</keyword>
<evidence type="ECO:0000256" key="1">
    <source>
        <dbReference type="SAM" id="Phobius"/>
    </source>
</evidence>
<name>A0ABS9BK04_9BACT</name>
<evidence type="ECO:0000313" key="3">
    <source>
        <dbReference type="Proteomes" id="UP001200145"/>
    </source>
</evidence>
<gene>
    <name evidence="2" type="ORF">L0U88_09915</name>
</gene>
<dbReference type="RefSeq" id="WP_234865892.1">
    <property type="nucleotide sequence ID" value="NZ_JAKEVY010000002.1"/>
</dbReference>
<dbReference type="Proteomes" id="UP001200145">
    <property type="component" value="Unassembled WGS sequence"/>
</dbReference>
<evidence type="ECO:0008006" key="4">
    <source>
        <dbReference type="Google" id="ProtNLM"/>
    </source>
</evidence>
<protein>
    <recommendedName>
        <fullName evidence="4">Transmembrane family 220 protein</fullName>
    </recommendedName>
</protein>
<reference evidence="2 3" key="1">
    <citation type="submission" date="2022-01" db="EMBL/GenBank/DDBJ databases">
        <title>Flavihumibacter sp. nov., isolated from sediment of a river.</title>
        <authorList>
            <person name="Liu H."/>
        </authorList>
    </citation>
    <scope>NUCLEOTIDE SEQUENCE [LARGE SCALE GENOMIC DNA]</scope>
    <source>
        <strain evidence="2 3">RY-1</strain>
    </source>
</reference>
<keyword evidence="3" id="KW-1185">Reference proteome</keyword>